<dbReference type="AlphaFoldDB" id="A0A0F9KAG4"/>
<dbReference type="EMBL" id="LAZR01008371">
    <property type="protein sequence ID" value="KKM79184.1"/>
    <property type="molecule type" value="Genomic_DNA"/>
</dbReference>
<proteinExistence type="predicted"/>
<comment type="caution">
    <text evidence="1">The sequence shown here is derived from an EMBL/GenBank/DDBJ whole genome shotgun (WGS) entry which is preliminary data.</text>
</comment>
<gene>
    <name evidence="1" type="ORF">LCGC14_1352560</name>
</gene>
<accession>A0A0F9KAG4</accession>
<sequence>MFTYSMHVDDILCYYKGSYIGTAWRWAIDARHPEHSTEWKIDLVSYCMECGWL</sequence>
<organism evidence="1">
    <name type="scientific">marine sediment metagenome</name>
    <dbReference type="NCBI Taxonomy" id="412755"/>
    <lineage>
        <taxon>unclassified sequences</taxon>
        <taxon>metagenomes</taxon>
        <taxon>ecological metagenomes</taxon>
    </lineage>
</organism>
<reference evidence="1" key="1">
    <citation type="journal article" date="2015" name="Nature">
        <title>Complex archaea that bridge the gap between prokaryotes and eukaryotes.</title>
        <authorList>
            <person name="Spang A."/>
            <person name="Saw J.H."/>
            <person name="Jorgensen S.L."/>
            <person name="Zaremba-Niedzwiedzka K."/>
            <person name="Martijn J."/>
            <person name="Lind A.E."/>
            <person name="van Eijk R."/>
            <person name="Schleper C."/>
            <person name="Guy L."/>
            <person name="Ettema T.J."/>
        </authorList>
    </citation>
    <scope>NUCLEOTIDE SEQUENCE</scope>
</reference>
<evidence type="ECO:0000313" key="1">
    <source>
        <dbReference type="EMBL" id="KKM79184.1"/>
    </source>
</evidence>
<protein>
    <submittedName>
        <fullName evidence="1">Uncharacterized protein</fullName>
    </submittedName>
</protein>
<name>A0A0F9KAG4_9ZZZZ</name>